<feature type="region of interest" description="Disordered" evidence="1">
    <location>
        <begin position="43"/>
        <end position="75"/>
    </location>
</feature>
<proteinExistence type="predicted"/>
<dbReference type="EMBL" id="UZAK01038351">
    <property type="protein sequence ID" value="VDP60910.1"/>
    <property type="molecule type" value="Genomic_DNA"/>
</dbReference>
<dbReference type="WBParaSite" id="SCUD_0001613101-mRNA-1">
    <property type="protein sequence ID" value="SCUD_0001613101-mRNA-1"/>
    <property type="gene ID" value="SCUD_0001613101"/>
</dbReference>
<evidence type="ECO:0000256" key="1">
    <source>
        <dbReference type="SAM" id="MobiDB-lite"/>
    </source>
</evidence>
<dbReference type="AlphaFoldDB" id="A0A183KM58"/>
<keyword evidence="3" id="KW-1185">Reference proteome</keyword>
<gene>
    <name evidence="2" type="ORF">SCUD_LOCUS16128</name>
</gene>
<evidence type="ECO:0000313" key="4">
    <source>
        <dbReference type="WBParaSite" id="SCUD_0001613101-mRNA-1"/>
    </source>
</evidence>
<accession>A0A183KM58</accession>
<reference evidence="4" key="1">
    <citation type="submission" date="2016-06" db="UniProtKB">
        <authorList>
            <consortium name="WormBaseParasite"/>
        </authorList>
    </citation>
    <scope>IDENTIFICATION</scope>
</reference>
<evidence type="ECO:0000313" key="3">
    <source>
        <dbReference type="Proteomes" id="UP000279833"/>
    </source>
</evidence>
<protein>
    <submittedName>
        <fullName evidence="4">Myb_DNA-bind_5 domain-containing protein</fullName>
    </submittedName>
</protein>
<sequence length="75" mass="8883">MENKWKRIKEVLTSTCEEVLGRKRYRHKEWISVETLDKIQGMRDKKTATNNSQTRTEKVKAQAECREANEQQASE</sequence>
<dbReference type="Proteomes" id="UP000279833">
    <property type="component" value="Unassembled WGS sequence"/>
</dbReference>
<organism evidence="4">
    <name type="scientific">Schistosoma curassoni</name>
    <dbReference type="NCBI Taxonomy" id="6186"/>
    <lineage>
        <taxon>Eukaryota</taxon>
        <taxon>Metazoa</taxon>
        <taxon>Spiralia</taxon>
        <taxon>Lophotrochozoa</taxon>
        <taxon>Platyhelminthes</taxon>
        <taxon>Trematoda</taxon>
        <taxon>Digenea</taxon>
        <taxon>Strigeidida</taxon>
        <taxon>Schistosomatoidea</taxon>
        <taxon>Schistosomatidae</taxon>
        <taxon>Schistosoma</taxon>
    </lineage>
</organism>
<evidence type="ECO:0000313" key="2">
    <source>
        <dbReference type="EMBL" id="VDP60910.1"/>
    </source>
</evidence>
<feature type="compositionally biased region" description="Basic and acidic residues" evidence="1">
    <location>
        <begin position="55"/>
        <end position="69"/>
    </location>
</feature>
<reference evidence="2 3" key="2">
    <citation type="submission" date="2018-11" db="EMBL/GenBank/DDBJ databases">
        <authorList>
            <consortium name="Pathogen Informatics"/>
        </authorList>
    </citation>
    <scope>NUCLEOTIDE SEQUENCE [LARGE SCALE GENOMIC DNA]</scope>
    <source>
        <strain evidence="2">Dakar</strain>
        <strain evidence="3">Dakar, Senegal</strain>
    </source>
</reference>
<name>A0A183KM58_9TREM</name>